<feature type="domain" description="DDE-1" evidence="2">
    <location>
        <begin position="61"/>
        <end position="120"/>
    </location>
</feature>
<comment type="caution">
    <text evidence="3">The sequence shown here is derived from an EMBL/GenBank/DDBJ whole genome shotgun (WGS) entry which is preliminary data.</text>
</comment>
<dbReference type="OrthoDB" id="6774642at2759"/>
<proteinExistence type="predicted"/>
<name>A0A8K0CTR2_IGNLU</name>
<organism evidence="3 4">
    <name type="scientific">Ignelater luminosus</name>
    <name type="common">Cucubano</name>
    <name type="synonym">Pyrophorus luminosus</name>
    <dbReference type="NCBI Taxonomy" id="2038154"/>
    <lineage>
        <taxon>Eukaryota</taxon>
        <taxon>Metazoa</taxon>
        <taxon>Ecdysozoa</taxon>
        <taxon>Arthropoda</taxon>
        <taxon>Hexapoda</taxon>
        <taxon>Insecta</taxon>
        <taxon>Pterygota</taxon>
        <taxon>Neoptera</taxon>
        <taxon>Endopterygota</taxon>
        <taxon>Coleoptera</taxon>
        <taxon>Polyphaga</taxon>
        <taxon>Elateriformia</taxon>
        <taxon>Elateroidea</taxon>
        <taxon>Elateridae</taxon>
        <taxon>Agrypninae</taxon>
        <taxon>Pyrophorini</taxon>
        <taxon>Ignelater</taxon>
    </lineage>
</organism>
<gene>
    <name evidence="3" type="ORF">ILUMI_12639</name>
</gene>
<accession>A0A8K0CTR2</accession>
<feature type="compositionally biased region" description="Polar residues" evidence="1">
    <location>
        <begin position="142"/>
        <end position="156"/>
    </location>
</feature>
<dbReference type="GO" id="GO:0003676">
    <property type="term" value="F:nucleic acid binding"/>
    <property type="evidence" value="ECO:0007669"/>
    <property type="project" value="InterPro"/>
</dbReference>
<evidence type="ECO:0000256" key="1">
    <source>
        <dbReference type="SAM" id="MobiDB-lite"/>
    </source>
</evidence>
<protein>
    <recommendedName>
        <fullName evidence="2">DDE-1 domain-containing protein</fullName>
    </recommendedName>
</protein>
<reference evidence="3" key="1">
    <citation type="submission" date="2019-08" db="EMBL/GenBank/DDBJ databases">
        <title>The genome of the North American firefly Photinus pyralis.</title>
        <authorList>
            <consortium name="Photinus pyralis genome working group"/>
            <person name="Fallon T.R."/>
            <person name="Sander Lower S.E."/>
            <person name="Weng J.-K."/>
        </authorList>
    </citation>
    <scope>NUCLEOTIDE SEQUENCE</scope>
    <source>
        <strain evidence="3">TRF0915ILg1</strain>
        <tissue evidence="3">Whole body</tissue>
    </source>
</reference>
<dbReference type="InterPro" id="IPR004875">
    <property type="entry name" value="DDE_SF_endonuclease_dom"/>
</dbReference>
<dbReference type="AlphaFoldDB" id="A0A8K0CTR2"/>
<sequence length="205" mass="22859">MDESGLSKLQKPSKIFITKGKQVGAHTTVVCCMNLTGFRIARKKFKQELFDGVPSGTLELIQESGWMAGELFLKWLKHLVKYFHATIQNPVLLILDGHASDKYLEALEYAKQNCIYALNPDIFPDHLFALSQVADIPLPNNDEPTPGTSSEGTNKNEAVAHNASFQDISPVPVAVATVNKKKRRRQATQILTSSPFIEELKEKHE</sequence>
<feature type="region of interest" description="Disordered" evidence="1">
    <location>
        <begin position="138"/>
        <end position="163"/>
    </location>
</feature>
<evidence type="ECO:0000313" key="4">
    <source>
        <dbReference type="Proteomes" id="UP000801492"/>
    </source>
</evidence>
<dbReference type="Proteomes" id="UP000801492">
    <property type="component" value="Unassembled WGS sequence"/>
</dbReference>
<dbReference type="Pfam" id="PF03184">
    <property type="entry name" value="DDE_1"/>
    <property type="match status" value="1"/>
</dbReference>
<keyword evidence="4" id="KW-1185">Reference proteome</keyword>
<dbReference type="EMBL" id="VTPC01007910">
    <property type="protein sequence ID" value="KAF2893528.1"/>
    <property type="molecule type" value="Genomic_DNA"/>
</dbReference>
<evidence type="ECO:0000259" key="2">
    <source>
        <dbReference type="Pfam" id="PF03184"/>
    </source>
</evidence>
<evidence type="ECO:0000313" key="3">
    <source>
        <dbReference type="EMBL" id="KAF2893528.1"/>
    </source>
</evidence>